<dbReference type="Gene3D" id="3.40.50.2300">
    <property type="match status" value="1"/>
</dbReference>
<proteinExistence type="predicted"/>
<gene>
    <name evidence="1" type="ORF">ACPOL_2964</name>
</gene>
<dbReference type="SUPFAM" id="SSF53822">
    <property type="entry name" value="Periplasmic binding protein-like I"/>
    <property type="match status" value="1"/>
</dbReference>
<dbReference type="Proteomes" id="UP000253606">
    <property type="component" value="Chromosome"/>
</dbReference>
<organism evidence="1 2">
    <name type="scientific">Acidisarcina polymorpha</name>
    <dbReference type="NCBI Taxonomy" id="2211140"/>
    <lineage>
        <taxon>Bacteria</taxon>
        <taxon>Pseudomonadati</taxon>
        <taxon>Acidobacteriota</taxon>
        <taxon>Terriglobia</taxon>
        <taxon>Terriglobales</taxon>
        <taxon>Acidobacteriaceae</taxon>
        <taxon>Acidisarcina</taxon>
    </lineage>
</organism>
<dbReference type="EMBL" id="CP030840">
    <property type="protein sequence ID" value="AXC12266.1"/>
    <property type="molecule type" value="Genomic_DNA"/>
</dbReference>
<sequence length="60" mass="6429">MIVVDSSNPFTASVVKAVHEIARANGYMVVLASSGGYPAAEHFHIVLSERTPTLQDAMEI</sequence>
<evidence type="ECO:0000313" key="2">
    <source>
        <dbReference type="Proteomes" id="UP000253606"/>
    </source>
</evidence>
<dbReference type="InterPro" id="IPR028082">
    <property type="entry name" value="Peripla_BP_I"/>
</dbReference>
<dbReference type="AlphaFoldDB" id="A0A2Z5G104"/>
<name>A0A2Z5G104_9BACT</name>
<evidence type="ECO:0000313" key="1">
    <source>
        <dbReference type="EMBL" id="AXC12266.1"/>
    </source>
</evidence>
<reference evidence="1 2" key="1">
    <citation type="journal article" date="2018" name="Front. Microbiol.">
        <title>Hydrolytic Capabilities as a Key to Environmental Success: Chitinolytic and Cellulolytic Acidobacteria From Acidic Sub-arctic Soils and Boreal Peatlands.</title>
        <authorList>
            <person name="Belova S.E."/>
            <person name="Ravin N.V."/>
            <person name="Pankratov T.A."/>
            <person name="Rakitin A.L."/>
            <person name="Ivanova A.A."/>
            <person name="Beletsky A.V."/>
            <person name="Mardanov A.V."/>
            <person name="Sinninghe Damste J.S."/>
            <person name="Dedysh S.N."/>
        </authorList>
    </citation>
    <scope>NUCLEOTIDE SEQUENCE [LARGE SCALE GENOMIC DNA]</scope>
    <source>
        <strain evidence="1 2">SBC82</strain>
    </source>
</reference>
<accession>A0A2Z5G104</accession>
<dbReference type="KEGG" id="abas:ACPOL_2964"/>
<keyword evidence="2" id="KW-1185">Reference proteome</keyword>
<protein>
    <submittedName>
        <fullName evidence="1">Uncharacterized protein</fullName>
    </submittedName>
</protein>